<proteinExistence type="predicted"/>
<dbReference type="Pfam" id="PF01244">
    <property type="entry name" value="Peptidase_M19"/>
    <property type="match status" value="1"/>
</dbReference>
<dbReference type="AlphaFoldDB" id="A0AAJ5ZB57"/>
<evidence type="ECO:0000313" key="1">
    <source>
        <dbReference type="EMBL" id="MDG0866682.1"/>
    </source>
</evidence>
<dbReference type="GO" id="GO:0006508">
    <property type="term" value="P:proteolysis"/>
    <property type="evidence" value="ECO:0007669"/>
    <property type="project" value="InterPro"/>
</dbReference>
<dbReference type="InterPro" id="IPR032466">
    <property type="entry name" value="Metal_Hydrolase"/>
</dbReference>
<evidence type="ECO:0000313" key="4">
    <source>
        <dbReference type="Proteomes" id="UP001321249"/>
    </source>
</evidence>
<dbReference type="SUPFAM" id="SSF51556">
    <property type="entry name" value="Metallo-dependent hydrolases"/>
    <property type="match status" value="1"/>
</dbReference>
<organism evidence="2 3">
    <name type="scientific">Candidatus Lucifugimonas marina</name>
    <dbReference type="NCBI Taxonomy" id="3038979"/>
    <lineage>
        <taxon>Bacteria</taxon>
        <taxon>Bacillati</taxon>
        <taxon>Chloroflexota</taxon>
        <taxon>Dehalococcoidia</taxon>
        <taxon>SAR202 cluster</taxon>
        <taxon>Candidatus Lucifugimonadales</taxon>
        <taxon>Candidatus Lucifugimonadaceae</taxon>
        <taxon>Candidatus Lucifugimonas</taxon>
    </lineage>
</organism>
<name>A0AAJ5ZB57_9CHLR</name>
<dbReference type="Gene3D" id="3.20.20.140">
    <property type="entry name" value="Metal-dependent hydrolases"/>
    <property type="match status" value="1"/>
</dbReference>
<gene>
    <name evidence="1" type="ORF">GKO46_06275</name>
    <name evidence="2" type="ORF">GKO48_00280</name>
</gene>
<reference evidence="3" key="3">
    <citation type="submission" date="2023-06" db="EMBL/GenBank/DDBJ databases">
        <title>Pangenomics reveal diversification of enzyme families and niche specialization in globally abundant SAR202 bacteria.</title>
        <authorList>
            <person name="Saw J.H.W."/>
        </authorList>
    </citation>
    <scope>NUCLEOTIDE SEQUENCE [LARGE SCALE GENOMIC DNA]</scope>
    <source>
        <strain evidence="3">JH1073</strain>
    </source>
</reference>
<reference evidence="3 4" key="1">
    <citation type="submission" date="2019-11" db="EMBL/GenBank/DDBJ databases">
        <authorList>
            <person name="Cho J.-C."/>
        </authorList>
    </citation>
    <scope>NUCLEOTIDE SEQUENCE [LARGE SCALE GENOMIC DNA]</scope>
    <source>
        <strain evidence="2 3">JH1073</strain>
        <strain evidence="1 4">JH702</strain>
    </source>
</reference>
<dbReference type="RefSeq" id="WP_342824314.1">
    <property type="nucleotide sequence ID" value="NZ_CP046146.1"/>
</dbReference>
<dbReference type="EMBL" id="CP046147">
    <property type="protein sequence ID" value="WFG38112.1"/>
    <property type="molecule type" value="Genomic_DNA"/>
</dbReference>
<evidence type="ECO:0008006" key="5">
    <source>
        <dbReference type="Google" id="ProtNLM"/>
    </source>
</evidence>
<dbReference type="PANTHER" id="PTHR10443">
    <property type="entry name" value="MICROSOMAL DIPEPTIDASE"/>
    <property type="match status" value="1"/>
</dbReference>
<dbReference type="Proteomes" id="UP001219901">
    <property type="component" value="Chromosome"/>
</dbReference>
<protein>
    <recommendedName>
        <fullName evidence="5">Membrane dipeptidase</fullName>
    </recommendedName>
</protein>
<dbReference type="PANTHER" id="PTHR10443:SF12">
    <property type="entry name" value="DIPEPTIDASE"/>
    <property type="match status" value="1"/>
</dbReference>
<evidence type="ECO:0000313" key="3">
    <source>
        <dbReference type="Proteomes" id="UP001219901"/>
    </source>
</evidence>
<sequence length="335" mass="36382">MPDFPVYLAHDHMQRAEDFARDIDGGVSGKIVHLTIDSWIDAPTQAEYDAAYDSYEGFRDRGLGALTNLHAVAGDPANNVRVVREFRDLETARYMGQLGVIAGNEGGKILGSDPDLLDAWFGLGLRHVQFNWAMPNLLGASQDQENDPAQPGLTDFGRTTIENMNEKGMIVDVSHSAPQTIIDALEVTNKPILNSHSGGRAIADKPQNLSDQQIKAMGENGGVIGIHFCSRLVLGVNGVQAEIDDVVKQIRYVVEVGGIDVVGLGPDWVLGDPMRDVPYLRNTNQEDLTWAKGLEDSTELPNLWDPLVGAGFTAAEIEKIAGGNMLRLFKDVLPG</sequence>
<accession>A0AAJ5ZB57</accession>
<keyword evidence="3" id="KW-1185">Reference proteome</keyword>
<evidence type="ECO:0000313" key="2">
    <source>
        <dbReference type="EMBL" id="WFG38112.1"/>
    </source>
</evidence>
<dbReference type="InterPro" id="IPR008257">
    <property type="entry name" value="Pept_M19"/>
</dbReference>
<reference evidence="2" key="2">
    <citation type="journal article" date="2023" name="Nat. Commun.">
        <title>Cultivation of marine bacteria of the SAR202 clade.</title>
        <authorList>
            <person name="Lim Y."/>
            <person name="Seo J.H."/>
            <person name="Giovannoni S.J."/>
            <person name="Kang I."/>
            <person name="Cho J.C."/>
        </authorList>
    </citation>
    <scope>NUCLEOTIDE SEQUENCE</scope>
    <source>
        <strain evidence="2">JH1073</strain>
    </source>
</reference>
<dbReference type="Proteomes" id="UP001321249">
    <property type="component" value="Unassembled WGS sequence"/>
</dbReference>
<dbReference type="PROSITE" id="PS51365">
    <property type="entry name" value="RENAL_DIPEPTIDASE_2"/>
    <property type="match status" value="1"/>
</dbReference>
<dbReference type="EMBL" id="WMBE01000002">
    <property type="protein sequence ID" value="MDG0866682.1"/>
    <property type="molecule type" value="Genomic_DNA"/>
</dbReference>
<dbReference type="GO" id="GO:0070573">
    <property type="term" value="F:metallodipeptidase activity"/>
    <property type="evidence" value="ECO:0007669"/>
    <property type="project" value="InterPro"/>
</dbReference>